<dbReference type="InterPro" id="IPR011051">
    <property type="entry name" value="RmlC_Cupin_sf"/>
</dbReference>
<dbReference type="InterPro" id="IPR053146">
    <property type="entry name" value="QDO-like"/>
</dbReference>
<protein>
    <recommendedName>
        <fullName evidence="1">Cupin type-2 domain-containing protein</fullName>
    </recommendedName>
</protein>
<dbReference type="PANTHER" id="PTHR36440">
    <property type="entry name" value="PUTATIVE (AFU_ORTHOLOGUE AFUA_8G07350)-RELATED"/>
    <property type="match status" value="1"/>
</dbReference>
<dbReference type="EMBL" id="OCPC01000004">
    <property type="protein sequence ID" value="SOE17917.1"/>
    <property type="molecule type" value="Genomic_DNA"/>
</dbReference>
<sequence length="147" mass="16156">MTELENDTDAIEWLGVRYKTILSPEQTGGAMSIVDSWSPAGSGPPRHIHEKEDETFVMLSGTCKVWIDGQETLAGPGESVFIPRGTNHTFKVVGEKPSRHLVILTPGGFEGFFADMARGQLRIPEDMPAIEESARRHHLSFTGPPLD</sequence>
<dbReference type="InterPro" id="IPR014710">
    <property type="entry name" value="RmlC-like_jellyroll"/>
</dbReference>
<reference evidence="3" key="1">
    <citation type="submission" date="2017-08" db="EMBL/GenBank/DDBJ databases">
        <authorList>
            <person name="Varghese N."/>
            <person name="Submissions S."/>
        </authorList>
    </citation>
    <scope>NUCLEOTIDE SEQUENCE [LARGE SCALE GENOMIC DNA]</scope>
    <source>
        <strain evidence="3">KCTC 23107</strain>
    </source>
</reference>
<gene>
    <name evidence="2" type="ORF">SAMN05877838_2822</name>
</gene>
<accession>A0A286ID15</accession>
<dbReference type="PANTHER" id="PTHR36440:SF1">
    <property type="entry name" value="PUTATIVE (AFU_ORTHOLOGUE AFUA_8G07350)-RELATED"/>
    <property type="match status" value="1"/>
</dbReference>
<evidence type="ECO:0000259" key="1">
    <source>
        <dbReference type="Pfam" id="PF07883"/>
    </source>
</evidence>
<evidence type="ECO:0000313" key="2">
    <source>
        <dbReference type="EMBL" id="SOE17917.1"/>
    </source>
</evidence>
<dbReference type="RefSeq" id="WP_097108406.1">
    <property type="nucleotide sequence ID" value="NZ_OCPC01000004.1"/>
</dbReference>
<name>A0A286ID15_9HYPH</name>
<organism evidence="2 3">
    <name type="scientific">Hoeflea halophila</name>
    <dbReference type="NCBI Taxonomy" id="714899"/>
    <lineage>
        <taxon>Bacteria</taxon>
        <taxon>Pseudomonadati</taxon>
        <taxon>Pseudomonadota</taxon>
        <taxon>Alphaproteobacteria</taxon>
        <taxon>Hyphomicrobiales</taxon>
        <taxon>Rhizobiaceae</taxon>
        <taxon>Hoeflea</taxon>
    </lineage>
</organism>
<dbReference type="OrthoDB" id="9798709at2"/>
<dbReference type="Gene3D" id="2.60.120.10">
    <property type="entry name" value="Jelly Rolls"/>
    <property type="match status" value="1"/>
</dbReference>
<dbReference type="AlphaFoldDB" id="A0A286ID15"/>
<proteinExistence type="predicted"/>
<feature type="domain" description="Cupin type-2" evidence="1">
    <location>
        <begin position="40"/>
        <end position="103"/>
    </location>
</feature>
<keyword evidence="3" id="KW-1185">Reference proteome</keyword>
<dbReference type="SUPFAM" id="SSF51182">
    <property type="entry name" value="RmlC-like cupins"/>
    <property type="match status" value="1"/>
</dbReference>
<dbReference type="Proteomes" id="UP000219465">
    <property type="component" value="Unassembled WGS sequence"/>
</dbReference>
<dbReference type="InterPro" id="IPR013096">
    <property type="entry name" value="Cupin_2"/>
</dbReference>
<evidence type="ECO:0000313" key="3">
    <source>
        <dbReference type="Proteomes" id="UP000219465"/>
    </source>
</evidence>
<dbReference type="Pfam" id="PF07883">
    <property type="entry name" value="Cupin_2"/>
    <property type="match status" value="1"/>
</dbReference>